<evidence type="ECO:0008006" key="3">
    <source>
        <dbReference type="Google" id="ProtNLM"/>
    </source>
</evidence>
<dbReference type="GO" id="GO:0005886">
    <property type="term" value="C:plasma membrane"/>
    <property type="evidence" value="ECO:0007669"/>
    <property type="project" value="UniProtKB-SubCell"/>
</dbReference>
<feature type="transmembrane region" description="Helical" evidence="1">
    <location>
        <begin position="12"/>
        <end position="35"/>
    </location>
</feature>
<dbReference type="EMBL" id="DSJT01000004">
    <property type="protein sequence ID" value="HEF86920.1"/>
    <property type="molecule type" value="Genomic_DNA"/>
</dbReference>
<sequence length="483" mass="54006">MNPVFYDFKRAFLRPVTLIALAVFILAGIGLSYLVSISLSTRIGDFYSEFLAKLNLETGEFTLYYNIYDLEGKPLLANVETTLSVFNKISEFTPENEQPVKRFSFTAKGYYVFKTTLEKSVIETLANPDMDVFLKIASSTPLGYWEIGKVLLKLNGSEAVTSDPMILFIPASDIKLPIFSAGHVFLRDDELIISVLIEPPGQGFQLYFAISSDETTPDINNATLVGDVSTGLNVYRVNLSDFNVNITTETIIKLFLKSSESGTYSSDMFRIIRLETGRTQREITGIVVGSPALEMFSQFFPIVMLYLAYALVAKPKGIGALEFLIARPVTRWEVYFTRFVAGVLTALVSAGVFLATSNVGIVLLTGYGIESSHVVTLFIGVTGSLIAFYSLCYMLSTVVSGGKYLAVSIFLYLFFTIIMNIIVFIIAYLIYGLTPRLGEEVLGLQYISYYFNPLEFTKLCNLFREQGLYILAQYRRFPWSIHT</sequence>
<comment type="caution">
    <text evidence="2">The sequence shown here is derived from an EMBL/GenBank/DDBJ whole genome shotgun (WGS) entry which is preliminary data.</text>
</comment>
<keyword evidence="1" id="KW-0472">Membrane</keyword>
<protein>
    <recommendedName>
        <fullName evidence="3">ABC transporter permease</fullName>
    </recommendedName>
</protein>
<dbReference type="Pfam" id="PF12679">
    <property type="entry name" value="ABC2_membrane_2"/>
    <property type="match status" value="1"/>
</dbReference>
<gene>
    <name evidence="2" type="ORF">ENP55_01165</name>
</gene>
<accession>A0A7C2FGE9</accession>
<proteinExistence type="predicted"/>
<name>A0A7C2FGE9_9CREN</name>
<feature type="transmembrane region" description="Helical" evidence="1">
    <location>
        <begin position="404"/>
        <end position="431"/>
    </location>
</feature>
<keyword evidence="1" id="KW-0812">Transmembrane</keyword>
<evidence type="ECO:0000313" key="2">
    <source>
        <dbReference type="EMBL" id="HEF86920.1"/>
    </source>
</evidence>
<reference evidence="2" key="1">
    <citation type="journal article" date="2020" name="mSystems">
        <title>Genome- and Community-Level Interaction Insights into Carbon Utilization and Element Cycling Functions of Hydrothermarchaeota in Hydrothermal Sediment.</title>
        <authorList>
            <person name="Zhou Z."/>
            <person name="Liu Y."/>
            <person name="Xu W."/>
            <person name="Pan J."/>
            <person name="Luo Z.H."/>
            <person name="Li M."/>
        </authorList>
    </citation>
    <scope>NUCLEOTIDE SEQUENCE [LARGE SCALE GENOMIC DNA]</scope>
    <source>
        <strain evidence="2">SpSt-23</strain>
    </source>
</reference>
<dbReference type="GO" id="GO:0140359">
    <property type="term" value="F:ABC-type transporter activity"/>
    <property type="evidence" value="ECO:0007669"/>
    <property type="project" value="InterPro"/>
</dbReference>
<feature type="transmembrane region" description="Helical" evidence="1">
    <location>
        <begin position="295"/>
        <end position="313"/>
    </location>
</feature>
<feature type="transmembrane region" description="Helical" evidence="1">
    <location>
        <begin position="374"/>
        <end position="392"/>
    </location>
</feature>
<evidence type="ECO:0000256" key="1">
    <source>
        <dbReference type="SAM" id="Phobius"/>
    </source>
</evidence>
<dbReference type="AlphaFoldDB" id="A0A7C2FGE9"/>
<dbReference type="PANTHER" id="PTHR43471">
    <property type="entry name" value="ABC TRANSPORTER PERMEASE"/>
    <property type="match status" value="1"/>
</dbReference>
<feature type="transmembrane region" description="Helical" evidence="1">
    <location>
        <begin position="334"/>
        <end position="354"/>
    </location>
</feature>
<keyword evidence="1" id="KW-1133">Transmembrane helix</keyword>
<organism evidence="2">
    <name type="scientific">Thermosphaera aggregans</name>
    <dbReference type="NCBI Taxonomy" id="54254"/>
    <lineage>
        <taxon>Archaea</taxon>
        <taxon>Thermoproteota</taxon>
        <taxon>Thermoprotei</taxon>
        <taxon>Desulfurococcales</taxon>
        <taxon>Desulfurococcaceae</taxon>
        <taxon>Thermosphaera</taxon>
    </lineage>
</organism>